<accession>A0A0A9VD95</accession>
<proteinExistence type="predicted"/>
<dbReference type="AlphaFoldDB" id="A0A0A9VD95"/>
<dbReference type="EMBL" id="GBRH01267096">
    <property type="protein sequence ID" value="JAD30799.1"/>
    <property type="molecule type" value="Transcribed_RNA"/>
</dbReference>
<evidence type="ECO:0000313" key="1">
    <source>
        <dbReference type="EMBL" id="JAD30799.1"/>
    </source>
</evidence>
<protein>
    <submittedName>
        <fullName evidence="1">Uncharacterized protein</fullName>
    </submittedName>
</protein>
<reference evidence="1" key="1">
    <citation type="submission" date="2014-09" db="EMBL/GenBank/DDBJ databases">
        <authorList>
            <person name="Magalhaes I.L.F."/>
            <person name="Oliveira U."/>
            <person name="Santos F.R."/>
            <person name="Vidigal T.H.D.A."/>
            <person name="Brescovit A.D."/>
            <person name="Santos A.J."/>
        </authorList>
    </citation>
    <scope>NUCLEOTIDE SEQUENCE</scope>
    <source>
        <tissue evidence="1">Shoot tissue taken approximately 20 cm above the soil surface</tissue>
    </source>
</reference>
<reference evidence="1" key="2">
    <citation type="journal article" date="2015" name="Data Brief">
        <title>Shoot transcriptome of the giant reed, Arundo donax.</title>
        <authorList>
            <person name="Barrero R.A."/>
            <person name="Guerrero F.D."/>
            <person name="Moolhuijzen P."/>
            <person name="Goolsby J.A."/>
            <person name="Tidwell J."/>
            <person name="Bellgard S.E."/>
            <person name="Bellgard M.I."/>
        </authorList>
    </citation>
    <scope>NUCLEOTIDE SEQUENCE</scope>
    <source>
        <tissue evidence="1">Shoot tissue taken approximately 20 cm above the soil surface</tissue>
    </source>
</reference>
<name>A0A0A9VD95_ARUDO</name>
<sequence length="32" mass="3640">MVTSRVPCSRRCAIAAPHLPASRTEETMRQRQ</sequence>
<organism evidence="1">
    <name type="scientific">Arundo donax</name>
    <name type="common">Giant reed</name>
    <name type="synonym">Donax arundinaceus</name>
    <dbReference type="NCBI Taxonomy" id="35708"/>
    <lineage>
        <taxon>Eukaryota</taxon>
        <taxon>Viridiplantae</taxon>
        <taxon>Streptophyta</taxon>
        <taxon>Embryophyta</taxon>
        <taxon>Tracheophyta</taxon>
        <taxon>Spermatophyta</taxon>
        <taxon>Magnoliopsida</taxon>
        <taxon>Liliopsida</taxon>
        <taxon>Poales</taxon>
        <taxon>Poaceae</taxon>
        <taxon>PACMAD clade</taxon>
        <taxon>Arundinoideae</taxon>
        <taxon>Arundineae</taxon>
        <taxon>Arundo</taxon>
    </lineage>
</organism>